<dbReference type="SUPFAM" id="SSF53850">
    <property type="entry name" value="Periplasmic binding protein-like II"/>
    <property type="match status" value="1"/>
</dbReference>
<dbReference type="Proteomes" id="UP000078272">
    <property type="component" value="Unassembled WGS sequence"/>
</dbReference>
<evidence type="ECO:0000313" key="3">
    <source>
        <dbReference type="Proteomes" id="UP000078272"/>
    </source>
</evidence>
<dbReference type="AlphaFoldDB" id="A0A175R8D6"/>
<organism evidence="2 3">
    <name type="scientific">Aureimonas ureilytica</name>
    <dbReference type="NCBI Taxonomy" id="401562"/>
    <lineage>
        <taxon>Bacteria</taxon>
        <taxon>Pseudomonadati</taxon>
        <taxon>Pseudomonadota</taxon>
        <taxon>Alphaproteobacteria</taxon>
        <taxon>Hyphomicrobiales</taxon>
        <taxon>Aurantimonadaceae</taxon>
        <taxon>Aureimonas</taxon>
    </lineage>
</organism>
<accession>A0A175R8D6</accession>
<dbReference type="STRING" id="401562.NS365_01655"/>
<name>A0A175R8D6_9HYPH</name>
<dbReference type="PANTHER" id="PTHR30006">
    <property type="entry name" value="THIAMINE-BINDING PERIPLASMIC PROTEIN-RELATED"/>
    <property type="match status" value="1"/>
</dbReference>
<evidence type="ECO:0000256" key="1">
    <source>
        <dbReference type="ARBA" id="ARBA00022729"/>
    </source>
</evidence>
<evidence type="ECO:0000313" key="2">
    <source>
        <dbReference type="EMBL" id="KTQ95632.1"/>
    </source>
</evidence>
<comment type="caution">
    <text evidence="2">The sequence shown here is derived from an EMBL/GenBank/DDBJ whole genome shotgun (WGS) entry which is preliminary data.</text>
</comment>
<gene>
    <name evidence="2" type="ORF">NS226_10855</name>
</gene>
<dbReference type="GO" id="GO:0015888">
    <property type="term" value="P:thiamine transport"/>
    <property type="evidence" value="ECO:0007669"/>
    <property type="project" value="TreeGrafter"/>
</dbReference>
<protein>
    <submittedName>
        <fullName evidence="2">ABC transporter substrate-binding protein</fullName>
    </submittedName>
</protein>
<dbReference type="PROSITE" id="PS51318">
    <property type="entry name" value="TAT"/>
    <property type="match status" value="1"/>
</dbReference>
<dbReference type="RefSeq" id="WP_058635016.1">
    <property type="nucleotide sequence ID" value="NZ_LDPZ01000021.1"/>
</dbReference>
<dbReference type="GO" id="GO:0030976">
    <property type="term" value="F:thiamine pyrophosphate binding"/>
    <property type="evidence" value="ECO:0007669"/>
    <property type="project" value="TreeGrafter"/>
</dbReference>
<keyword evidence="1" id="KW-0732">Signal</keyword>
<dbReference type="EMBL" id="LDPZ01000021">
    <property type="protein sequence ID" value="KTQ95632.1"/>
    <property type="molecule type" value="Genomic_DNA"/>
</dbReference>
<dbReference type="InterPro" id="IPR006311">
    <property type="entry name" value="TAT_signal"/>
</dbReference>
<reference evidence="2 3" key="1">
    <citation type="journal article" date="2016" name="Front. Microbiol.">
        <title>Genomic Resource of Rice Seed Associated Bacteria.</title>
        <authorList>
            <person name="Midha S."/>
            <person name="Bansal K."/>
            <person name="Sharma S."/>
            <person name="Kumar N."/>
            <person name="Patil P.P."/>
            <person name="Chaudhry V."/>
            <person name="Patil P.B."/>
        </authorList>
    </citation>
    <scope>NUCLEOTIDE SEQUENCE [LARGE SCALE GENOMIC DNA]</scope>
    <source>
        <strain evidence="2 3">NS226</strain>
    </source>
</reference>
<proteinExistence type="predicted"/>
<dbReference type="GO" id="GO:0030975">
    <property type="term" value="F:thiamine binding"/>
    <property type="evidence" value="ECO:0007669"/>
    <property type="project" value="TreeGrafter"/>
</dbReference>
<dbReference type="PATRIC" id="fig|401562.3.peg.1672"/>
<dbReference type="GO" id="GO:0030288">
    <property type="term" value="C:outer membrane-bounded periplasmic space"/>
    <property type="evidence" value="ECO:0007669"/>
    <property type="project" value="TreeGrafter"/>
</dbReference>
<dbReference type="PANTHER" id="PTHR30006:SF2">
    <property type="entry name" value="ABC TRANSPORTER SUBSTRATE-BINDING PROTEIN"/>
    <property type="match status" value="1"/>
</dbReference>
<sequence>MTDTHDMNSPRPNRRQILKAGAAFGLVASSANLFSINNAFSQDVTYDGQVFDAGGATLRIAEWGGFWQETQRKLLLDTFEKDFNCRIEYDSSFPWFPKFVAGGPKNPAYAVTNWNLPEMFKTAGAGDYFLPQDELLANMPNAKGVWPFATANGLGVTWAFSRYCWVYRTDTGLAPPTSFKDFWAERYAGKRGTYVTTNTLQMDFFIASAMNFGKDQYDLDAGYEAMRAAMPMKISDFTGNMQALVERGEVEIAVQNDGEVYLQKAKGVPVDAWIWDNPKSILTQTKTVSRYLEPMQKKLALALVDRTLDPAYQTAVGEVFFYRPTNRDAKLPAGLLSQGVENTANALDGLFMPDWKSYLEHEDDIVETVNEIFAS</sequence>
<dbReference type="Gene3D" id="3.40.190.10">
    <property type="entry name" value="Periplasmic binding protein-like II"/>
    <property type="match status" value="2"/>
</dbReference>